<dbReference type="Proteomes" id="UP000604241">
    <property type="component" value="Unassembled WGS sequence"/>
</dbReference>
<dbReference type="Gene3D" id="2.50.20.10">
    <property type="entry name" value="Lipoprotein localisation LolA/LolB/LppX"/>
    <property type="match status" value="1"/>
</dbReference>
<accession>A0ABR8QBC1</accession>
<dbReference type="PANTHER" id="PTHR37507:SF2">
    <property type="entry name" value="SPORULATION PROTEIN YDCC"/>
    <property type="match status" value="1"/>
</dbReference>
<dbReference type="InterPro" id="IPR029046">
    <property type="entry name" value="LolA/LolB/LppX"/>
</dbReference>
<dbReference type="SUPFAM" id="SSF89392">
    <property type="entry name" value="Prokaryotic lipoproteins and lipoprotein localization factors"/>
    <property type="match status" value="1"/>
</dbReference>
<evidence type="ECO:0008006" key="3">
    <source>
        <dbReference type="Google" id="ProtNLM"/>
    </source>
</evidence>
<evidence type="ECO:0000313" key="1">
    <source>
        <dbReference type="EMBL" id="MBD7917722.1"/>
    </source>
</evidence>
<dbReference type="InterPro" id="IPR052944">
    <property type="entry name" value="Sporulation_related"/>
</dbReference>
<proteinExistence type="predicted"/>
<dbReference type="RefSeq" id="WP_191781146.1">
    <property type="nucleotide sequence ID" value="NZ_JACSQV010000003.1"/>
</dbReference>
<protein>
    <recommendedName>
        <fullName evidence="3">MucB/RseB N-terminal domain-containing protein</fullName>
    </recommendedName>
</protein>
<evidence type="ECO:0000313" key="2">
    <source>
        <dbReference type="Proteomes" id="UP000604241"/>
    </source>
</evidence>
<dbReference type="EMBL" id="JACSQV010000003">
    <property type="protein sequence ID" value="MBD7917722.1"/>
    <property type="molecule type" value="Genomic_DNA"/>
</dbReference>
<reference evidence="1 2" key="1">
    <citation type="submission" date="2020-08" db="EMBL/GenBank/DDBJ databases">
        <title>A Genomic Blueprint of the Chicken Gut Microbiome.</title>
        <authorList>
            <person name="Gilroy R."/>
            <person name="Ravi A."/>
            <person name="Getino M."/>
            <person name="Pursley I."/>
            <person name="Horton D.L."/>
            <person name="Alikhan N.-F."/>
            <person name="Baker D."/>
            <person name="Gharbi K."/>
            <person name="Hall N."/>
            <person name="Watson M."/>
            <person name="Adriaenssens E.M."/>
            <person name="Foster-Nyarko E."/>
            <person name="Jarju S."/>
            <person name="Secka A."/>
            <person name="Antonio M."/>
            <person name="Oren A."/>
            <person name="Chaudhuri R."/>
            <person name="La Ragione R.M."/>
            <person name="Hildebrand F."/>
            <person name="Pallen M.J."/>
        </authorList>
    </citation>
    <scope>NUCLEOTIDE SEQUENCE [LARGE SCALE GENOMIC DNA]</scope>
    <source>
        <strain evidence="1 2">Sa3CUA2</strain>
    </source>
</reference>
<sequence>MDTTPVSPARSRTRTAWAVPAVAVVAVAAAFAAPPLLASADTAGLPPVTAEELVTRVLEAEPQALSGTVVHTARLGLPDLSMTQVAGADPISLLGGSTTLRVWTDGEERSRVSLLGTASEYSVVADGTQAWTYSSSDDEVVHYALSPEDAARAQGLAATATPPADLPTPEQLGRDALERAQQDATVGVDAATTVAGRDAYQVVVTPRSTTTLVGRIVVAVDAATWTPLRVQVWSSDDAATPALELGFTDVTFAAPDAAVLTFSAPPGASVREVVVPLPDDAALAQAAPTDLPTSLPTDPADAPLPEGVSVTGTGWDTIVELTDVDVAALVAGDPAAVSGMSGIDKQFGSQGAQDLYEEFAPEGDGPPVDLDTAALYDQLTTPVEGGRALSSTLLSVLVLDDGRVLVGAVPVDALRAAAGA</sequence>
<organism evidence="1 2">
    <name type="scientific">Cellulomonas avistercoris</name>
    <dbReference type="NCBI Taxonomy" id="2762242"/>
    <lineage>
        <taxon>Bacteria</taxon>
        <taxon>Bacillati</taxon>
        <taxon>Actinomycetota</taxon>
        <taxon>Actinomycetes</taxon>
        <taxon>Micrococcales</taxon>
        <taxon>Cellulomonadaceae</taxon>
        <taxon>Cellulomonas</taxon>
    </lineage>
</organism>
<gene>
    <name evidence="1" type="ORF">H9657_05435</name>
</gene>
<name>A0ABR8QBC1_9CELL</name>
<keyword evidence="2" id="KW-1185">Reference proteome</keyword>
<comment type="caution">
    <text evidence="1">The sequence shown here is derived from an EMBL/GenBank/DDBJ whole genome shotgun (WGS) entry which is preliminary data.</text>
</comment>
<dbReference type="PANTHER" id="PTHR37507">
    <property type="entry name" value="SPORULATION PROTEIN YDCC"/>
    <property type="match status" value="1"/>
</dbReference>